<dbReference type="PANTHER" id="PTHR46025">
    <property type="entry name" value="XYLOSYLTRANSFERASE OXT"/>
    <property type="match status" value="1"/>
</dbReference>
<evidence type="ECO:0000256" key="8">
    <source>
        <dbReference type="ARBA" id="ARBA00022679"/>
    </source>
</evidence>
<evidence type="ECO:0000256" key="19">
    <source>
        <dbReference type="ARBA" id="ARBA00047847"/>
    </source>
</evidence>
<comment type="caution">
    <text evidence="20">The sequence shown here is derived from an EMBL/GenBank/DDBJ whole genome shotgun (WGS) entry which is preliminary data.</text>
</comment>
<evidence type="ECO:0000256" key="4">
    <source>
        <dbReference type="ARBA" id="ARBA00005093"/>
    </source>
</evidence>
<organism evidence="20 21">
    <name type="scientific">Fasciolopsis buskii</name>
    <dbReference type="NCBI Taxonomy" id="27845"/>
    <lineage>
        <taxon>Eukaryota</taxon>
        <taxon>Metazoa</taxon>
        <taxon>Spiralia</taxon>
        <taxon>Lophotrochozoa</taxon>
        <taxon>Platyhelminthes</taxon>
        <taxon>Trematoda</taxon>
        <taxon>Digenea</taxon>
        <taxon>Plagiorchiida</taxon>
        <taxon>Echinostomata</taxon>
        <taxon>Echinostomatoidea</taxon>
        <taxon>Fasciolidae</taxon>
        <taxon>Fasciolopsis</taxon>
    </lineage>
</organism>
<keyword evidence="14" id="KW-0333">Golgi apparatus</keyword>
<dbReference type="GO" id="GO:0000139">
    <property type="term" value="C:Golgi membrane"/>
    <property type="evidence" value="ECO:0007669"/>
    <property type="project" value="UniProtKB-SubCell"/>
</dbReference>
<dbReference type="GO" id="GO:0050650">
    <property type="term" value="P:chondroitin sulfate proteoglycan biosynthetic process"/>
    <property type="evidence" value="ECO:0007669"/>
    <property type="project" value="TreeGrafter"/>
</dbReference>
<keyword evidence="17" id="KW-0325">Glycoprotein</keyword>
<evidence type="ECO:0000256" key="9">
    <source>
        <dbReference type="ARBA" id="ARBA00022692"/>
    </source>
</evidence>
<keyword evidence="13" id="KW-1133">Transmembrane helix</keyword>
<dbReference type="Proteomes" id="UP000728185">
    <property type="component" value="Unassembled WGS sequence"/>
</dbReference>
<evidence type="ECO:0000256" key="13">
    <source>
        <dbReference type="ARBA" id="ARBA00022989"/>
    </source>
</evidence>
<evidence type="ECO:0000256" key="7">
    <source>
        <dbReference type="ARBA" id="ARBA00022676"/>
    </source>
</evidence>
<evidence type="ECO:0000256" key="6">
    <source>
        <dbReference type="ARBA" id="ARBA00011972"/>
    </source>
</evidence>
<evidence type="ECO:0000256" key="17">
    <source>
        <dbReference type="ARBA" id="ARBA00023180"/>
    </source>
</evidence>
<dbReference type="PANTHER" id="PTHR46025:SF3">
    <property type="entry name" value="XYLOSYLTRANSFERASE OXT"/>
    <property type="match status" value="1"/>
</dbReference>
<dbReference type="UniPathway" id="UPA00755"/>
<accession>A0A8E0RJ12</accession>
<dbReference type="AlphaFoldDB" id="A0A8E0RJ12"/>
<dbReference type="InterPro" id="IPR043538">
    <property type="entry name" value="XYLT"/>
</dbReference>
<evidence type="ECO:0000256" key="5">
    <source>
        <dbReference type="ARBA" id="ARBA00010195"/>
    </source>
</evidence>
<evidence type="ECO:0000313" key="20">
    <source>
        <dbReference type="EMBL" id="KAA0183940.1"/>
    </source>
</evidence>
<dbReference type="UniPathway" id="UPA00756"/>
<keyword evidence="8" id="KW-0808">Transferase</keyword>
<evidence type="ECO:0000256" key="10">
    <source>
        <dbReference type="ARBA" id="ARBA00022723"/>
    </source>
</evidence>
<keyword evidence="21" id="KW-1185">Reference proteome</keyword>
<evidence type="ECO:0000256" key="12">
    <source>
        <dbReference type="ARBA" id="ARBA00022968"/>
    </source>
</evidence>
<keyword evidence="9" id="KW-0812">Transmembrane</keyword>
<keyword evidence="15" id="KW-0472">Membrane</keyword>
<evidence type="ECO:0000256" key="11">
    <source>
        <dbReference type="ARBA" id="ARBA00022824"/>
    </source>
</evidence>
<evidence type="ECO:0000256" key="14">
    <source>
        <dbReference type="ARBA" id="ARBA00023034"/>
    </source>
</evidence>
<dbReference type="GO" id="GO:0005789">
    <property type="term" value="C:endoplasmic reticulum membrane"/>
    <property type="evidence" value="ECO:0007669"/>
    <property type="project" value="UniProtKB-SubCell"/>
</dbReference>
<evidence type="ECO:0000313" key="21">
    <source>
        <dbReference type="Proteomes" id="UP000728185"/>
    </source>
</evidence>
<evidence type="ECO:0000256" key="2">
    <source>
        <dbReference type="ARBA" id="ARBA00004648"/>
    </source>
</evidence>
<keyword evidence="11" id="KW-0256">Endoplasmic reticulum</keyword>
<dbReference type="GO" id="GO:0030158">
    <property type="term" value="F:protein xylosyltransferase activity"/>
    <property type="evidence" value="ECO:0007669"/>
    <property type="project" value="UniProtKB-EC"/>
</dbReference>
<comment type="similarity">
    <text evidence="5">Belongs to the glycosyltransferase 14 family. XylT subfamily.</text>
</comment>
<protein>
    <recommendedName>
        <fullName evidence="6">protein xylosyltransferase</fullName>
        <ecNumber evidence="6">2.4.2.26</ecNumber>
    </recommendedName>
    <alternativeName>
        <fullName evidence="18">Peptide O-xylosyltransferase</fullName>
    </alternativeName>
</protein>
<keyword evidence="10" id="KW-0479">Metal-binding</keyword>
<keyword evidence="7" id="KW-0328">Glycosyltransferase</keyword>
<gene>
    <name evidence="20" type="ORF">FBUS_00838</name>
</gene>
<dbReference type="EC" id="2.4.2.26" evidence="6"/>
<dbReference type="GO" id="GO:0046872">
    <property type="term" value="F:metal ion binding"/>
    <property type="evidence" value="ECO:0007669"/>
    <property type="project" value="UniProtKB-KW"/>
</dbReference>
<evidence type="ECO:0000256" key="16">
    <source>
        <dbReference type="ARBA" id="ARBA00023157"/>
    </source>
</evidence>
<comment type="pathway">
    <text evidence="4">Glycan metabolism; heparan sulfate biosynthesis.</text>
</comment>
<dbReference type="OrthoDB" id="2019572at2759"/>
<dbReference type="EMBL" id="LUCM01011468">
    <property type="protein sequence ID" value="KAA0183940.1"/>
    <property type="molecule type" value="Genomic_DNA"/>
</dbReference>
<evidence type="ECO:0000256" key="1">
    <source>
        <dbReference type="ARBA" id="ARBA00004323"/>
    </source>
</evidence>
<dbReference type="InterPro" id="IPR003406">
    <property type="entry name" value="Glyco_trans_14"/>
</dbReference>
<dbReference type="Pfam" id="PF02485">
    <property type="entry name" value="Branch"/>
    <property type="match status" value="2"/>
</dbReference>
<comment type="catalytic activity">
    <reaction evidence="19">
        <text>UDP-alpha-D-xylose + L-seryl-[protein] = 3-O-(beta-D-xylosyl)-L-seryl-[protein] + UDP + H(+)</text>
        <dbReference type="Rhea" id="RHEA:50192"/>
        <dbReference type="Rhea" id="RHEA-COMP:9863"/>
        <dbReference type="Rhea" id="RHEA-COMP:12567"/>
        <dbReference type="ChEBI" id="CHEBI:15378"/>
        <dbReference type="ChEBI" id="CHEBI:29999"/>
        <dbReference type="ChEBI" id="CHEBI:57632"/>
        <dbReference type="ChEBI" id="CHEBI:58223"/>
        <dbReference type="ChEBI" id="CHEBI:132085"/>
        <dbReference type="EC" id="2.4.2.26"/>
    </reaction>
</comment>
<evidence type="ECO:0000256" key="15">
    <source>
        <dbReference type="ARBA" id="ARBA00023136"/>
    </source>
</evidence>
<dbReference type="GO" id="GO:0015012">
    <property type="term" value="P:heparan sulfate proteoglycan biosynthetic process"/>
    <property type="evidence" value="ECO:0007669"/>
    <property type="project" value="UniProtKB-UniPathway"/>
</dbReference>
<comment type="pathway">
    <text evidence="3">Glycan metabolism; chondroitin sulfate biosynthesis.</text>
</comment>
<keyword evidence="12" id="KW-0735">Signal-anchor</keyword>
<keyword evidence="16" id="KW-1015">Disulfide bond</keyword>
<proteinExistence type="inferred from homology"/>
<evidence type="ECO:0000256" key="18">
    <source>
        <dbReference type="ARBA" id="ARBA00042865"/>
    </source>
</evidence>
<evidence type="ECO:0000256" key="3">
    <source>
        <dbReference type="ARBA" id="ARBA00004840"/>
    </source>
</evidence>
<comment type="subcellular location">
    <subcellularLocation>
        <location evidence="2">Endoplasmic reticulum membrane</location>
        <topology evidence="2">Single-pass type II membrane protein</topology>
    </subcellularLocation>
    <subcellularLocation>
        <location evidence="1">Golgi apparatus membrane</location>
        <topology evidence="1">Single-pass type II membrane protein</topology>
    </subcellularLocation>
</comment>
<sequence>MRAKSRDVLGLCIFVATIVVLRYIHSSKRSEPLKTVTGTPPPPGVASVKNERLQEPQLDTESNHITETHCSVPPSAVKEVLYRSTSDRCRWKLLDAFCRSHEDASMRIEARCYPYEHLSYSTERLGCASISLHIILTQKLGQRKNSPECIHWCQAAAMPYAVCAPDGACVCSTNLPSLVSTASEVSCPTRCTLVSPNKPSSRPNLTPCSGAVLAEVYSTGTIPPSMLKAAPMDLSKSPLDVDPVRVVYLLIWHGRNWEQAKKLFRLIYHPRHYYYIHVDLRSKYLYHQASQLAERYPQNVHLTNNRWETIWGGNALLSMVQSVMTELLTKLYAWKWEFLINLSSADLPLRYLEDQGLDGIFVDCDRYVWLLGRRRLPSGITMNGGSDWMVLPHEFVDYLVHTKDDVVEKIRRFYRYTLLPVESFFHVIAHNTRFCSSVVNDNLRIISWDKPQGCECKHNRSVDWCGCSPVAFRGPQAVQRLCGALGSCFDSQQVKTTTSRPVFFARKFDATIDLNVINFVIEMLLKQPIDHSARTYYLENIYSAQLDTAEVANSWSLAFQGLILQAFDQLRSSEESLLNWDLPEDWTHQLNVFGLFNGTVQNRSSSIIVPQPLIPRPPNLVLQFDVTSKTGSVSTRGILQLLLQTPFLGWSTRQPTAQWKQNEIVYMEVTSGFDGKDQVVRNYPRLATVDDQLEVILIWYSGQKKHTNAQFSIRFNLTDPQNQPCSPDSPFVFTTTPRTQRAIECPLCLFSVMSLRSVLKSCSLQSGLWRLSAIHPDNPIISVDFFLLPSPKSGDTEFLSQLSSALSPWSHIDVESYCWVSDGLNGSANAMDLQPSCNSVPWASFDR</sequence>
<name>A0A8E0RJ12_9TREM</name>
<reference evidence="20" key="1">
    <citation type="submission" date="2019-05" db="EMBL/GenBank/DDBJ databases">
        <title>Annotation for the trematode Fasciolopsis buski.</title>
        <authorList>
            <person name="Choi Y.-J."/>
        </authorList>
    </citation>
    <scope>NUCLEOTIDE SEQUENCE</scope>
    <source>
        <strain evidence="20">HT</strain>
        <tissue evidence="20">Whole worm</tissue>
    </source>
</reference>